<sequence length="472" mass="55425">MNLKKHSICVLFCFTSLMSLNAQNKITYQKVEARQNALDPKWVAYDAKTIDKLPGFKIKKQLPGSIYGSSKMWQKEATGFFRTEKVDNRWWIIDPEGYPYIFKGVAVFNAGRSVNQQKAFDKKYGSKENWVKQESKLLRDNGFNGVGAWSNVDLVRNAENPLVYTVIISPMGMYHADHIKKYGGKYKEASWQNYRFDLVMVFDKEFDAYIEKSVKEVTQYKNDKYLMGYFTDNELPWYNDALDKHLTLLAKDEQGYIAAKEWLDKRKGFNASASDITQEDRMAFTAFYFETYMKKVTDALRKADPNHMYLGCRFNQDKEQELTNPEIFKVAGKYMDIISINHYRKWEPSQDLMNNWGEWSGKPFLITEWYTKGEDSGLPNNTGAGWLVRTQKERGLFYQNFTLELLKNKNSVGWHWFKYMDNDPQDLSTDYSNRDSNKGIVNSNFEPYQPLLKEMKVINDNAYELTRYFDKM</sequence>
<proteinExistence type="predicted"/>
<feature type="signal peptide" evidence="1">
    <location>
        <begin position="1"/>
        <end position="22"/>
    </location>
</feature>
<gene>
    <name evidence="2" type="ORF">SAMN05216297_11336</name>
</gene>
<evidence type="ECO:0000313" key="3">
    <source>
        <dbReference type="Proteomes" id="UP000199672"/>
    </source>
</evidence>
<dbReference type="SUPFAM" id="SSF51445">
    <property type="entry name" value="(Trans)glycosidases"/>
    <property type="match status" value="1"/>
</dbReference>
<accession>A0A1I1VPQ7</accession>
<dbReference type="AlphaFoldDB" id="A0A1I1VPQ7"/>
<dbReference type="InterPro" id="IPR017853">
    <property type="entry name" value="GH"/>
</dbReference>
<reference evidence="3" key="1">
    <citation type="submission" date="2016-10" db="EMBL/GenBank/DDBJ databases">
        <authorList>
            <person name="Varghese N."/>
            <person name="Submissions S."/>
        </authorList>
    </citation>
    <scope>NUCLEOTIDE SEQUENCE [LARGE SCALE GENOMIC DNA]</scope>
    <source>
        <strain evidence="3">CGMCC 1.10370</strain>
    </source>
</reference>
<keyword evidence="3" id="KW-1185">Reference proteome</keyword>
<protein>
    <recommendedName>
        <fullName evidence="4">Agarase</fullName>
    </recommendedName>
</protein>
<evidence type="ECO:0008006" key="4">
    <source>
        <dbReference type="Google" id="ProtNLM"/>
    </source>
</evidence>
<dbReference type="RefSeq" id="WP_091497227.1">
    <property type="nucleotide sequence ID" value="NZ_FOMH01000013.1"/>
</dbReference>
<evidence type="ECO:0000313" key="2">
    <source>
        <dbReference type="EMBL" id="SFD84814.1"/>
    </source>
</evidence>
<dbReference type="OrthoDB" id="9760450at2"/>
<dbReference type="Proteomes" id="UP000199672">
    <property type="component" value="Unassembled WGS sequence"/>
</dbReference>
<feature type="chain" id="PRO_5011732990" description="Agarase" evidence="1">
    <location>
        <begin position="23"/>
        <end position="472"/>
    </location>
</feature>
<evidence type="ECO:0000256" key="1">
    <source>
        <dbReference type="SAM" id="SignalP"/>
    </source>
</evidence>
<organism evidence="2 3">
    <name type="scientific">Flavobacterium phragmitis</name>
    <dbReference type="NCBI Taxonomy" id="739143"/>
    <lineage>
        <taxon>Bacteria</taxon>
        <taxon>Pseudomonadati</taxon>
        <taxon>Bacteroidota</taxon>
        <taxon>Flavobacteriia</taxon>
        <taxon>Flavobacteriales</taxon>
        <taxon>Flavobacteriaceae</taxon>
        <taxon>Flavobacterium</taxon>
    </lineage>
</organism>
<dbReference type="EMBL" id="FOMH01000013">
    <property type="protein sequence ID" value="SFD84814.1"/>
    <property type="molecule type" value="Genomic_DNA"/>
</dbReference>
<keyword evidence="1" id="KW-0732">Signal</keyword>
<dbReference type="Gene3D" id="3.20.20.80">
    <property type="entry name" value="Glycosidases"/>
    <property type="match status" value="1"/>
</dbReference>
<name>A0A1I1VPQ7_9FLAO</name>
<dbReference type="STRING" id="739143.SAMN05216297_11336"/>